<feature type="non-terminal residue" evidence="8">
    <location>
        <position position="1"/>
    </location>
</feature>
<dbReference type="EMBL" id="OA884771">
    <property type="protein sequence ID" value="CAD7281266.1"/>
    <property type="molecule type" value="Genomic_DNA"/>
</dbReference>
<proteinExistence type="predicted"/>
<dbReference type="Gene3D" id="1.20.1730.10">
    <property type="entry name" value="Sodium/glucose cotransporter"/>
    <property type="match status" value="1"/>
</dbReference>
<gene>
    <name evidence="8" type="ORF">NMOB1V02_LOCUS8915</name>
</gene>
<feature type="non-terminal residue" evidence="8">
    <location>
        <position position="2497"/>
    </location>
</feature>
<dbReference type="OrthoDB" id="6132759at2759"/>
<evidence type="ECO:0000256" key="7">
    <source>
        <dbReference type="SAM" id="Phobius"/>
    </source>
</evidence>
<evidence type="ECO:0008006" key="10">
    <source>
        <dbReference type="Google" id="ProtNLM"/>
    </source>
</evidence>
<keyword evidence="7" id="KW-1133">Transmembrane helix</keyword>
<evidence type="ECO:0000313" key="9">
    <source>
        <dbReference type="Proteomes" id="UP000678499"/>
    </source>
</evidence>
<keyword evidence="4" id="KW-0915">Sodium</keyword>
<evidence type="ECO:0000256" key="4">
    <source>
        <dbReference type="ARBA" id="ARBA00023053"/>
    </source>
</evidence>
<dbReference type="InterPro" id="IPR038377">
    <property type="entry name" value="Na/Glc_symporter_sf"/>
</dbReference>
<dbReference type="GO" id="GO:0006814">
    <property type="term" value="P:sodium ion transport"/>
    <property type="evidence" value="ECO:0007669"/>
    <property type="project" value="UniProtKB-KW"/>
</dbReference>
<keyword evidence="6" id="KW-0739">Sodium transport</keyword>
<evidence type="ECO:0000313" key="8">
    <source>
        <dbReference type="EMBL" id="CAD7281266.1"/>
    </source>
</evidence>
<dbReference type="GO" id="GO:0015293">
    <property type="term" value="F:symporter activity"/>
    <property type="evidence" value="ECO:0007669"/>
    <property type="project" value="TreeGrafter"/>
</dbReference>
<keyword evidence="2" id="KW-0813">Transport</keyword>
<keyword evidence="7" id="KW-0472">Membrane</keyword>
<dbReference type="EMBL" id="CAJPEX010002734">
    <property type="protein sequence ID" value="CAG0921418.1"/>
    <property type="molecule type" value="Genomic_DNA"/>
</dbReference>
<keyword evidence="9" id="KW-1185">Reference proteome</keyword>
<name>A0A7R9BWB0_9CRUS</name>
<feature type="transmembrane region" description="Helical" evidence="7">
    <location>
        <begin position="248"/>
        <end position="269"/>
    </location>
</feature>
<evidence type="ECO:0000256" key="6">
    <source>
        <dbReference type="ARBA" id="ARBA00023201"/>
    </source>
</evidence>
<dbReference type="Proteomes" id="UP000678499">
    <property type="component" value="Unassembled WGS sequence"/>
</dbReference>
<dbReference type="PANTHER" id="PTHR42985:SF40">
    <property type="entry name" value="LD47995P-RELATED"/>
    <property type="match status" value="1"/>
</dbReference>
<keyword evidence="5" id="KW-0406">Ion transport</keyword>
<reference evidence="8" key="1">
    <citation type="submission" date="2020-11" db="EMBL/GenBank/DDBJ databases">
        <authorList>
            <person name="Tran Van P."/>
        </authorList>
    </citation>
    <scope>NUCLEOTIDE SEQUENCE</scope>
</reference>
<accession>A0A7R9BWB0</accession>
<evidence type="ECO:0000256" key="1">
    <source>
        <dbReference type="ARBA" id="ARBA00004651"/>
    </source>
</evidence>
<protein>
    <recommendedName>
        <fullName evidence="10">PKD/REJ-like domain-containing protein</fullName>
    </recommendedName>
</protein>
<dbReference type="InterPro" id="IPR051163">
    <property type="entry name" value="Sodium:Solute_Symporter_SSF"/>
</dbReference>
<feature type="transmembrane region" description="Helical" evidence="7">
    <location>
        <begin position="216"/>
        <end position="241"/>
    </location>
</feature>
<feature type="transmembrane region" description="Helical" evidence="7">
    <location>
        <begin position="188"/>
        <end position="210"/>
    </location>
</feature>
<organism evidence="8">
    <name type="scientific">Notodromas monacha</name>
    <dbReference type="NCBI Taxonomy" id="399045"/>
    <lineage>
        <taxon>Eukaryota</taxon>
        <taxon>Metazoa</taxon>
        <taxon>Ecdysozoa</taxon>
        <taxon>Arthropoda</taxon>
        <taxon>Crustacea</taxon>
        <taxon>Oligostraca</taxon>
        <taxon>Ostracoda</taxon>
        <taxon>Podocopa</taxon>
        <taxon>Podocopida</taxon>
        <taxon>Cypridocopina</taxon>
        <taxon>Cypridoidea</taxon>
        <taxon>Cyprididae</taxon>
        <taxon>Notodromas</taxon>
    </lineage>
</organism>
<evidence type="ECO:0000256" key="5">
    <source>
        <dbReference type="ARBA" id="ARBA00023065"/>
    </source>
</evidence>
<keyword evidence="7" id="KW-0812">Transmembrane</keyword>
<dbReference type="GO" id="GO:0005886">
    <property type="term" value="C:plasma membrane"/>
    <property type="evidence" value="ECO:0007669"/>
    <property type="project" value="UniProtKB-SubCell"/>
</dbReference>
<dbReference type="PANTHER" id="PTHR42985">
    <property type="entry name" value="SODIUM-COUPLED MONOCARBOXYLATE TRANSPORTER"/>
    <property type="match status" value="1"/>
</dbReference>
<feature type="transmembrane region" description="Helical" evidence="7">
    <location>
        <begin position="321"/>
        <end position="342"/>
    </location>
</feature>
<sequence>GDLYIQSVSSPTLVTKVAVEAVGYIVSVLLDPAIPAFFNSKFTLSSGLNSLAAITWEDGIKQTKWGENLSESQASWITKALGMNKFVSGQLPVNQFTVAHPPVIKRRLVQPPARAVLGLANPQPTKLCPNNWVTRPQFGGLGIGEAKDFPGWWLDQPVLDDQWGCNCDLNDWLMTLYRKNLLSTNLNTSMAFVHIGVVYGLISIGLSFIAGKFGGVLQVCITVTSVLAAPALTLFVAAVLLPFVNVPGVFAGSAVSLFVSGFLGFGSYIDGVPGPVPLKSFVEICPPDWDVSEIAFSNSSVSAPVEDWNELGFRKIFRISYLLYMCTGLLFGLIVTIITSLATGGYPEDQIDSSIVHSWSIDFFKWLKAKSGISKISHTSASSYNFELKNAGMAGSKSTETMYPTASTATLVTRVACGVFGQPSDYNGTGFSCPQGLVYDLDSGRCLWHPISMSDTTNVRCPFGQGDASVQDTVMMEKAGVKIKVSMIMEIMIMTIIVEETTTKESSIGANLVHQGRFTAQKLGLVFLWALKKVSMTNQFHVQLVQCIANNQGNAFLQDYQAMAQQMAGQDAPQELSGAWKPIHVFLKEIWRVPEEERARNVNMEWYITWKQVIVDLQKATEMKSTLVGMHPRTTMPPSVFALQTLIVPHLLLLVVQAVLVLDLVPKEVQIAIDGKRLTSGDQINSQRSLLQVTAAKTGMFTILLNETIGGSNIKRTLVITSLPANLTLGLRSQNMITYAFNEFQNMSSAVVIQEGDYLQLNPWNIGSFNTQWDTTFNNLMDALDAMMMYETLKRLSENVDMSNEGFKSVKMMLMSQLDANVDKGVKISFAKKPSRKQDVSADLIYAPWSLDGQGQSLVVMDPRSDIWIKDQSMDEFQVLPKQSGDIEVSLTAYFTLADDQKVYGNTTTLLLKVVDSNNAPVAITDFDETGLPKLSIDELIGDSIRAQTLAGIFFSDQDAGSRLGLVILAASKTPSVGQWEYKRSKETTWKTFDGLSTDFPPMTGYDRNGKQLSYRGRLDSLASLQILSCNGNSEAEYNRIQAGASPSDCTQLESIRIAPATTVAEAFNRLSETNDMTWLDESSAVISVSTVRPIYLQPDDELRFVKKQRGALMPLDLANSTKLWMLGWDGSDNVSADARVEITLPRCMNSSTNNPGDCGSRSSLSTDIVVMHLDQIDCFGRVFTGRNAPTVDACGVCGGNGKSCMDCTSTPNGTCDKINVAAGSIIEIARFGPQYKQKVLLGKNVPPFSSVRFYFQSQDVAAQLKDALPQGIKPSCFLVGSQAQNVRILSTALRDDQKTVTCSSQGIFLRPFIGTIGIILTPGNEEHLHHLATDAFIMNARKPFNNITGLEFKQEGGNLQRALIEFSDNIDCKPGTSSDFNAKVLLNNTECNGNELEVQFSTELASSLRSSSIIELPLDIFFTGCTLATNVTAFMQTKTIKLQNPIPIIKPEFELIGDKYVCRIGGEDLAMYEIMHLRGFAGGPVSIEWTAMMENGQVLQFEDMSKTWVDATGVSKTENASLFQLLSTTQASKTVYVDPAVDILGANETFEDWLPQLTTGSLTAFNVCRDFIDDDEQWTWSCHVERNGTKVACATTNNGLRLENDLTSGSLGTNALSMQCLAVPEKKLPPGKYWFTAWVYTPTSGLNAKMETFTVEIFAGRSPTLVLTSPLNNMLNEGEGAILEARVFGNSPGLRVYWESLVPLGYNLLQVPAMSCGVVENWRNSLVQLSIPGAGEKNHEKQETLMGDSMYLVKLRAVQDSGPESSATIKIFVNGAPKPGIVQVQDGYETIKALVTEVPIKAPYWWDNFPITTGGSGGKFSRLNYAFGFSYKGDERVTYSKFIFNGAPQVIMTLPPSRNNEREATIYVKVCDSLGACREQPGPKVIVETSSLTTEDMKITLTNDVLPTLQGYPVEGLRKLSTLLSVMPSNDTEGGISNASLHMLLDVCKSVVASQVSSQLVKLNNLEDASQRTSLVNFMSQAVSTADGMLKMSPGDSLSTVKSLVGLVDSLIATSLTTNYSANSTMAMGRKKREASTSYNELEAEHEQVPHIRNKRQSVQTDVTSCTSDLGLDRVANSSTMTYDMVTASFATYELSLSTQNSIIDAKKKIIELAHSAQSLICLNLTLGSKAAPIIGKAGDNFIVSVLNQDFTGRATIGIPLIAKSDLGFYLDGSSSFCQTYNSNCFGHKCNHTNSSNHNKAYHNIYIQSCNIYIKAATSTTQAQISAGTTIYQPVQIGMNEQYTTVLGGRTAEVAQNHIKGQLNNQFKNSIRDVLLIEAYPTILQFAVTDQAQLDLLKNVVASGNLVVTDVNGNKYAIPAQNLTQVQPATDTKEKSLPVIIAAVAGGVIFLLLIFVIIAIIIKSKKRQPRVMPFNPNGQNMAQPTYRAVAFEKNLVLPGGPYPGLSYDNTMKRNHLAQNPDFHTMTEEQLYIGRKVDHTLDQQLEWGSMRGGSQGLTGHQQPPQVHKPLATPAPQQPLTISLDVQATLIHWGRLEA</sequence>
<evidence type="ECO:0000256" key="2">
    <source>
        <dbReference type="ARBA" id="ARBA00022448"/>
    </source>
</evidence>
<comment type="subcellular location">
    <subcellularLocation>
        <location evidence="1">Cell membrane</location>
        <topology evidence="1">Multi-pass membrane protein</topology>
    </subcellularLocation>
</comment>
<feature type="transmembrane region" description="Helical" evidence="7">
    <location>
        <begin position="2338"/>
        <end position="2363"/>
    </location>
</feature>
<evidence type="ECO:0000256" key="3">
    <source>
        <dbReference type="ARBA" id="ARBA00022475"/>
    </source>
</evidence>
<keyword evidence="3" id="KW-1003">Cell membrane</keyword>